<name>A0A976AUB7_9BURK</name>
<evidence type="ECO:0000313" key="1">
    <source>
        <dbReference type="EMBL" id="SOZ55008.1"/>
    </source>
</evidence>
<organism evidence="1 2">
    <name type="scientific">Cupriavidus taiwanensis</name>
    <dbReference type="NCBI Taxonomy" id="164546"/>
    <lineage>
        <taxon>Bacteria</taxon>
        <taxon>Pseudomonadati</taxon>
        <taxon>Pseudomonadota</taxon>
        <taxon>Betaproteobacteria</taxon>
        <taxon>Burkholderiales</taxon>
        <taxon>Burkholderiaceae</taxon>
        <taxon>Cupriavidus</taxon>
    </lineage>
</organism>
<evidence type="ECO:0000313" key="2">
    <source>
        <dbReference type="Proteomes" id="UP000256952"/>
    </source>
</evidence>
<dbReference type="AlphaFoldDB" id="A0A976AUB7"/>
<sequence>MLRPVLCVAFPARRQRRGQSLQSIVIVRKHDIRLPHIIMRSLN</sequence>
<protein>
    <submittedName>
        <fullName evidence="1">Uncharacterized protein</fullName>
    </submittedName>
</protein>
<reference evidence="1 2" key="1">
    <citation type="submission" date="2018-01" db="EMBL/GenBank/DDBJ databases">
        <authorList>
            <person name="Clerissi C."/>
        </authorList>
    </citation>
    <scope>NUCLEOTIDE SEQUENCE [LARGE SCALE GENOMIC DNA]</scope>
    <source>
        <strain evidence="1">Cupriavidus taiwanensis STM 8556</strain>
    </source>
</reference>
<accession>A0A976AUB7</accession>
<gene>
    <name evidence="1" type="ORF">CBM2613_A20038</name>
</gene>
<comment type="caution">
    <text evidence="1">The sequence shown here is derived from an EMBL/GenBank/DDBJ whole genome shotgun (WGS) entry which is preliminary data.</text>
</comment>
<dbReference type="EMBL" id="OFTH01000012">
    <property type="protein sequence ID" value="SOZ55008.1"/>
    <property type="molecule type" value="Genomic_DNA"/>
</dbReference>
<proteinExistence type="predicted"/>
<dbReference type="Proteomes" id="UP000256952">
    <property type="component" value="Chromosome CBM2613_a"/>
</dbReference>